<evidence type="ECO:0000313" key="4">
    <source>
        <dbReference type="EMBL" id="KAK5611144.1"/>
    </source>
</evidence>
<dbReference type="PANTHER" id="PTHR24132:SF24">
    <property type="entry name" value="ANKYRIN REPEAT AND SOCS BOX PROTEIN 6"/>
    <property type="match status" value="1"/>
</dbReference>
<organism evidence="4 5">
    <name type="scientific">Crenichthys baileyi</name>
    <name type="common">White River springfish</name>
    <dbReference type="NCBI Taxonomy" id="28760"/>
    <lineage>
        <taxon>Eukaryota</taxon>
        <taxon>Metazoa</taxon>
        <taxon>Chordata</taxon>
        <taxon>Craniata</taxon>
        <taxon>Vertebrata</taxon>
        <taxon>Euteleostomi</taxon>
        <taxon>Actinopterygii</taxon>
        <taxon>Neopterygii</taxon>
        <taxon>Teleostei</taxon>
        <taxon>Neoteleostei</taxon>
        <taxon>Acanthomorphata</taxon>
        <taxon>Ovalentaria</taxon>
        <taxon>Atherinomorphae</taxon>
        <taxon>Cyprinodontiformes</taxon>
        <taxon>Goodeidae</taxon>
        <taxon>Crenichthys</taxon>
    </lineage>
</organism>
<dbReference type="SUPFAM" id="SSF158235">
    <property type="entry name" value="SOCS box-like"/>
    <property type="match status" value="1"/>
</dbReference>
<dbReference type="SUPFAM" id="SSF48403">
    <property type="entry name" value="Ankyrin repeat"/>
    <property type="match status" value="1"/>
</dbReference>
<dbReference type="EMBL" id="JAHHUM010001499">
    <property type="protein sequence ID" value="KAK5611144.1"/>
    <property type="molecule type" value="Genomic_DNA"/>
</dbReference>
<keyword evidence="5" id="KW-1185">Reference proteome</keyword>
<dbReference type="Gene3D" id="1.25.40.20">
    <property type="entry name" value="Ankyrin repeat-containing domain"/>
    <property type="match status" value="1"/>
</dbReference>
<dbReference type="Pfam" id="PF12796">
    <property type="entry name" value="Ank_2"/>
    <property type="match status" value="1"/>
</dbReference>
<dbReference type="PROSITE" id="PS50088">
    <property type="entry name" value="ANK_REPEAT"/>
    <property type="match status" value="3"/>
</dbReference>
<dbReference type="InterPro" id="IPR036036">
    <property type="entry name" value="SOCS_box-like_dom_sf"/>
</dbReference>
<name>A0AAV9RQ18_9TELE</name>
<feature type="repeat" description="ANK" evidence="2">
    <location>
        <begin position="330"/>
        <end position="362"/>
    </location>
</feature>
<accession>A0AAV9RQ18</accession>
<dbReference type="Pfam" id="PF00023">
    <property type="entry name" value="Ank"/>
    <property type="match status" value="1"/>
</dbReference>
<sequence length="667" mass="71358">MGSVGLGSDATIGPGVDVLLPPSLGEFQHLLRSAGELAPGTAIGPPVFPSPSPDTSLHPLHHTTTHVGPWGAGASLGYGGSSIMPGRLRVCGVGCPVFGERCDGIPLLLLPTALAPSLAPGWLGGWSGGVRLMPALGREGHQPQMCAACRGLLGSGIVGGWSWDRGRSLGQGRSGSSRAQLGGGVPLSFGSREPLDVCGSDLLHVCLGSWASSAFSRRLDQLFPLGGNGGGAMPFLHGFRRIIYEYQPLVNAVMRVVGIEEKEGGNESSLEEDSSRCSSLVELLEQESQSEVFLEGISYALFKVAERGLVNAANILLRYGADINFEDPVSYYNPLHIAVLRNRPNMVRQLVGHGADIEKRDRIHESSPLDLASEESERLPCLITLLDLGADVNARDKHGKTPLLHALASSDGLTVHNTENIRLLLKRGADINAATVDGETVESSLVFLVKEALEASTEDAAEIGKFCLKATQLLLSHGVDPSCCLNEDGEPSLTQTSLEHFDLLFPLAVLLIQSGASLVCSHHSSSCWSGYSLLFQRLQAALQQCTDQSHAAELLEQAEALLDLARVNVPKLNLPLSLELPVAGLDSHPYAQALIDLHSRVVGREGSPPPLRCLSRAFIRNYLQPWPLVDRVKALPLPDRLKDFLLPELTYTPKAGWDCFKPQQSQA</sequence>
<dbReference type="GO" id="GO:0035556">
    <property type="term" value="P:intracellular signal transduction"/>
    <property type="evidence" value="ECO:0007669"/>
    <property type="project" value="InterPro"/>
</dbReference>
<dbReference type="InterPro" id="IPR001496">
    <property type="entry name" value="SOCS_box"/>
</dbReference>
<dbReference type="PROSITE" id="PS50297">
    <property type="entry name" value="ANK_REP_REGION"/>
    <property type="match status" value="1"/>
</dbReference>
<evidence type="ECO:0000256" key="1">
    <source>
        <dbReference type="ARBA" id="ARBA00004906"/>
    </source>
</evidence>
<feature type="repeat" description="ANK" evidence="2">
    <location>
        <begin position="364"/>
        <end position="397"/>
    </location>
</feature>
<feature type="domain" description="SOCS box" evidence="3">
    <location>
        <begin position="596"/>
        <end position="645"/>
    </location>
</feature>
<dbReference type="PROSITE" id="PS50225">
    <property type="entry name" value="SOCS"/>
    <property type="match status" value="1"/>
</dbReference>
<dbReference type="SMART" id="SM00248">
    <property type="entry name" value="ANK"/>
    <property type="match status" value="4"/>
</dbReference>
<gene>
    <name evidence="4" type="ORF">CRENBAI_021277</name>
</gene>
<evidence type="ECO:0000313" key="5">
    <source>
        <dbReference type="Proteomes" id="UP001311232"/>
    </source>
</evidence>
<comment type="pathway">
    <text evidence="1">Protein modification; protein ubiquitination.</text>
</comment>
<dbReference type="InterPro" id="IPR037327">
    <property type="entry name" value="ASB6_SOCS"/>
</dbReference>
<dbReference type="PANTHER" id="PTHR24132">
    <property type="entry name" value="ANKYRIN REPEAT AND SOCS BOX PROTEIN 6"/>
    <property type="match status" value="1"/>
</dbReference>
<comment type="caution">
    <text evidence="4">The sequence shown here is derived from an EMBL/GenBank/DDBJ whole genome shotgun (WGS) entry which is preliminary data.</text>
</comment>
<protein>
    <recommendedName>
        <fullName evidence="3">SOCS box domain-containing protein</fullName>
    </recommendedName>
</protein>
<reference evidence="4 5" key="1">
    <citation type="submission" date="2021-06" db="EMBL/GenBank/DDBJ databases">
        <authorList>
            <person name="Palmer J.M."/>
        </authorList>
    </citation>
    <scope>NUCLEOTIDE SEQUENCE [LARGE SCALE GENOMIC DNA]</scope>
    <source>
        <strain evidence="4 5">MEX-2019</strain>
        <tissue evidence="4">Muscle</tissue>
    </source>
</reference>
<feature type="repeat" description="ANK" evidence="2">
    <location>
        <begin position="398"/>
        <end position="436"/>
    </location>
</feature>
<dbReference type="Proteomes" id="UP001311232">
    <property type="component" value="Unassembled WGS sequence"/>
</dbReference>
<proteinExistence type="predicted"/>
<dbReference type="CDD" id="cd03725">
    <property type="entry name" value="SOCS_ASB6"/>
    <property type="match status" value="1"/>
</dbReference>
<dbReference type="InterPro" id="IPR036770">
    <property type="entry name" value="Ankyrin_rpt-contain_sf"/>
</dbReference>
<dbReference type="InterPro" id="IPR002110">
    <property type="entry name" value="Ankyrin_rpt"/>
</dbReference>
<dbReference type="AlphaFoldDB" id="A0AAV9RQ18"/>
<evidence type="ECO:0000259" key="3">
    <source>
        <dbReference type="PROSITE" id="PS50225"/>
    </source>
</evidence>
<dbReference type="Pfam" id="PF07525">
    <property type="entry name" value="SOCS_box"/>
    <property type="match status" value="1"/>
</dbReference>
<keyword evidence="2" id="KW-0040">ANK repeat</keyword>
<evidence type="ECO:0000256" key="2">
    <source>
        <dbReference type="PROSITE-ProRule" id="PRU00023"/>
    </source>
</evidence>
<dbReference type="SMART" id="SM00969">
    <property type="entry name" value="SOCS_box"/>
    <property type="match status" value="1"/>
</dbReference>